<dbReference type="Pfam" id="PF21834">
    <property type="entry name" value="DUF6894"/>
    <property type="match status" value="1"/>
</dbReference>
<dbReference type="OrthoDB" id="7575967at2"/>
<name>A0A1I4EB93_9HYPH</name>
<feature type="domain" description="DUF6894" evidence="1">
    <location>
        <begin position="3"/>
        <end position="70"/>
    </location>
</feature>
<dbReference type="Proteomes" id="UP000198804">
    <property type="component" value="Unassembled WGS sequence"/>
</dbReference>
<sequence length="84" mass="9448">MPRYHFHIHDGRSIIDTDGIELADVAQARRMAVRLTGQFFEDEADLVSLGEEWRMEVTDAQGLILFRLDFVVTRAAAVGGSVRT</sequence>
<keyword evidence="3" id="KW-1185">Reference proteome</keyword>
<protein>
    <recommendedName>
        <fullName evidence="1">DUF6894 domain-containing protein</fullName>
    </recommendedName>
</protein>
<evidence type="ECO:0000313" key="2">
    <source>
        <dbReference type="EMBL" id="SFL01877.1"/>
    </source>
</evidence>
<evidence type="ECO:0000259" key="1">
    <source>
        <dbReference type="Pfam" id="PF21834"/>
    </source>
</evidence>
<dbReference type="EMBL" id="FOSV01000007">
    <property type="protein sequence ID" value="SFL01877.1"/>
    <property type="molecule type" value="Genomic_DNA"/>
</dbReference>
<accession>A0A1I4EB93</accession>
<dbReference type="RefSeq" id="WP_091945567.1">
    <property type="nucleotide sequence ID" value="NZ_FOSV01000007.1"/>
</dbReference>
<proteinExistence type="predicted"/>
<reference evidence="3" key="1">
    <citation type="submission" date="2016-10" db="EMBL/GenBank/DDBJ databases">
        <authorList>
            <person name="Varghese N."/>
            <person name="Submissions S."/>
        </authorList>
    </citation>
    <scope>NUCLEOTIDE SEQUENCE [LARGE SCALE GENOMIC DNA]</scope>
    <source>
        <strain evidence="3">CGMCC 1.6474</strain>
    </source>
</reference>
<dbReference type="InterPro" id="IPR054189">
    <property type="entry name" value="DUF6894"/>
</dbReference>
<evidence type="ECO:0000313" key="3">
    <source>
        <dbReference type="Proteomes" id="UP000198804"/>
    </source>
</evidence>
<gene>
    <name evidence="2" type="ORF">SAMN04488125_107145</name>
</gene>
<organism evidence="2 3">
    <name type="scientific">Methylorubrum salsuginis</name>
    <dbReference type="NCBI Taxonomy" id="414703"/>
    <lineage>
        <taxon>Bacteria</taxon>
        <taxon>Pseudomonadati</taxon>
        <taxon>Pseudomonadota</taxon>
        <taxon>Alphaproteobacteria</taxon>
        <taxon>Hyphomicrobiales</taxon>
        <taxon>Methylobacteriaceae</taxon>
        <taxon>Methylorubrum</taxon>
    </lineage>
</organism>
<dbReference type="AlphaFoldDB" id="A0A1I4EB93"/>